<dbReference type="CDD" id="cd01949">
    <property type="entry name" value="GGDEF"/>
    <property type="match status" value="1"/>
</dbReference>
<evidence type="ECO:0000259" key="1">
    <source>
        <dbReference type="PROSITE" id="PS50887"/>
    </source>
</evidence>
<dbReference type="PROSITE" id="PS50887">
    <property type="entry name" value="GGDEF"/>
    <property type="match status" value="1"/>
</dbReference>
<dbReference type="SUPFAM" id="SSF55073">
    <property type="entry name" value="Nucleotide cyclase"/>
    <property type="match status" value="1"/>
</dbReference>
<dbReference type="InterPro" id="IPR029787">
    <property type="entry name" value="Nucleotide_cyclase"/>
</dbReference>
<dbReference type="Pfam" id="PF00990">
    <property type="entry name" value="GGDEF"/>
    <property type="match status" value="1"/>
</dbReference>
<dbReference type="InterPro" id="IPR000160">
    <property type="entry name" value="GGDEF_dom"/>
</dbReference>
<dbReference type="EMBL" id="JACCBB010000001">
    <property type="protein sequence ID" value="NYD21592.1"/>
    <property type="molecule type" value="Genomic_DNA"/>
</dbReference>
<dbReference type="InterPro" id="IPR050469">
    <property type="entry name" value="Diguanylate_Cyclase"/>
</dbReference>
<evidence type="ECO:0000313" key="2">
    <source>
        <dbReference type="EMBL" id="NYD21592.1"/>
    </source>
</evidence>
<dbReference type="InterPro" id="IPR003018">
    <property type="entry name" value="GAF"/>
</dbReference>
<keyword evidence="3" id="KW-1185">Reference proteome</keyword>
<dbReference type="AlphaFoldDB" id="A0A7Y9ATL0"/>
<dbReference type="Gene3D" id="3.30.70.270">
    <property type="match status" value="1"/>
</dbReference>
<dbReference type="InterPro" id="IPR029016">
    <property type="entry name" value="GAF-like_dom_sf"/>
</dbReference>
<sequence length="268" mass="28290">MTLATVGGDLGPGPGLEESWCARVVATGREVLVPDVGHDPEFSRSRAHLDAGLSFYLGVPVVAADGVGVGSLCVADRHPRSLLPEQVRGVAMLGRVVGRLLDARRQLLALAAVSSQFERAAVTDPLTGLPNRRGMRSLLVAVPPGTAVALLDLDGFKGVNDQRGHAAGDELLRGFAGVLRRACRHTDRPARWGGEEFLLLLPGTDAERAAVVLEHVRATWAQVSDVTFSAGIACVREWESAEEVLDRADAALYAAKRGGRDQVVVAAG</sequence>
<organism evidence="2 3">
    <name type="scientific">Kineococcus aurantiacus</name>
    <dbReference type="NCBI Taxonomy" id="37633"/>
    <lineage>
        <taxon>Bacteria</taxon>
        <taxon>Bacillati</taxon>
        <taxon>Actinomycetota</taxon>
        <taxon>Actinomycetes</taxon>
        <taxon>Kineosporiales</taxon>
        <taxon>Kineosporiaceae</taxon>
        <taxon>Kineococcus</taxon>
    </lineage>
</organism>
<gene>
    <name evidence="2" type="ORF">BJ968_001132</name>
</gene>
<dbReference type="PANTHER" id="PTHR45138:SF9">
    <property type="entry name" value="DIGUANYLATE CYCLASE DGCM-RELATED"/>
    <property type="match status" value="1"/>
</dbReference>
<reference evidence="2 3" key="1">
    <citation type="submission" date="2020-07" db="EMBL/GenBank/DDBJ databases">
        <title>Sequencing the genomes of 1000 actinobacteria strains.</title>
        <authorList>
            <person name="Klenk H.-P."/>
        </authorList>
    </citation>
    <scope>NUCLEOTIDE SEQUENCE [LARGE SCALE GENOMIC DNA]</scope>
    <source>
        <strain evidence="2 3">DSM 7487</strain>
    </source>
</reference>
<evidence type="ECO:0000313" key="3">
    <source>
        <dbReference type="Proteomes" id="UP000521922"/>
    </source>
</evidence>
<feature type="domain" description="GGDEF" evidence="1">
    <location>
        <begin position="144"/>
        <end position="268"/>
    </location>
</feature>
<accession>A0A7Y9ATL0</accession>
<comment type="caution">
    <text evidence="2">The sequence shown here is derived from an EMBL/GenBank/DDBJ whole genome shotgun (WGS) entry which is preliminary data.</text>
</comment>
<protein>
    <submittedName>
        <fullName evidence="2">Diguanylate cyclase (GGDEF)-like protein</fullName>
    </submittedName>
</protein>
<dbReference type="NCBIfam" id="TIGR00254">
    <property type="entry name" value="GGDEF"/>
    <property type="match status" value="1"/>
</dbReference>
<name>A0A7Y9ATL0_9ACTN</name>
<dbReference type="Pfam" id="PF13185">
    <property type="entry name" value="GAF_2"/>
    <property type="match status" value="1"/>
</dbReference>
<dbReference type="SUPFAM" id="SSF55781">
    <property type="entry name" value="GAF domain-like"/>
    <property type="match status" value="1"/>
</dbReference>
<dbReference type="GO" id="GO:0052621">
    <property type="term" value="F:diguanylate cyclase activity"/>
    <property type="evidence" value="ECO:0007669"/>
    <property type="project" value="TreeGrafter"/>
</dbReference>
<dbReference type="Proteomes" id="UP000521922">
    <property type="component" value="Unassembled WGS sequence"/>
</dbReference>
<dbReference type="SMART" id="SM00267">
    <property type="entry name" value="GGDEF"/>
    <property type="match status" value="1"/>
</dbReference>
<dbReference type="InterPro" id="IPR043128">
    <property type="entry name" value="Rev_trsase/Diguanyl_cyclase"/>
</dbReference>
<dbReference type="Gene3D" id="3.30.450.40">
    <property type="match status" value="1"/>
</dbReference>
<dbReference type="PANTHER" id="PTHR45138">
    <property type="entry name" value="REGULATORY COMPONENTS OF SENSORY TRANSDUCTION SYSTEM"/>
    <property type="match status" value="1"/>
</dbReference>
<proteinExistence type="predicted"/>